<dbReference type="EMBL" id="BGPR01137120">
    <property type="protein sequence ID" value="GBN59395.1"/>
    <property type="molecule type" value="Genomic_DNA"/>
</dbReference>
<dbReference type="EMBL" id="BGPR01137151">
    <property type="protein sequence ID" value="GBN59459.1"/>
    <property type="molecule type" value="Genomic_DNA"/>
</dbReference>
<keyword evidence="5" id="KW-1185">Reference proteome</keyword>
<evidence type="ECO:0000313" key="5">
    <source>
        <dbReference type="Proteomes" id="UP000499080"/>
    </source>
</evidence>
<protein>
    <submittedName>
        <fullName evidence="2">Uncharacterized protein</fullName>
    </submittedName>
</protein>
<dbReference type="Proteomes" id="UP000499080">
    <property type="component" value="Unassembled WGS sequence"/>
</dbReference>
<sequence>MRPISVTGVEQIRSRRRAESACDSSLSACRRHLRNAAAQEPFQVLEQMLIAGCKIWSTSGMVKRLAAEPLQQLLCAQRHIRA</sequence>
<evidence type="ECO:0000313" key="2">
    <source>
        <dbReference type="EMBL" id="GBN59459.1"/>
    </source>
</evidence>
<dbReference type="AlphaFoldDB" id="A0A4Y2Q7C3"/>
<comment type="caution">
    <text evidence="2">The sequence shown here is derived from an EMBL/GenBank/DDBJ whole genome shotgun (WGS) entry which is preliminary data.</text>
</comment>
<name>A0A4Y2Q7C3_ARAVE</name>
<dbReference type="EMBL" id="BGPR01137157">
    <property type="protein sequence ID" value="GBN59472.1"/>
    <property type="molecule type" value="Genomic_DNA"/>
</dbReference>
<evidence type="ECO:0000313" key="3">
    <source>
        <dbReference type="EMBL" id="GBN59464.1"/>
    </source>
</evidence>
<proteinExistence type="predicted"/>
<reference evidence="2 5" key="1">
    <citation type="journal article" date="2019" name="Sci. Rep.">
        <title>Orb-weaving spider Araneus ventricosus genome elucidates the spidroin gene catalogue.</title>
        <authorList>
            <person name="Kono N."/>
            <person name="Nakamura H."/>
            <person name="Ohtoshi R."/>
            <person name="Moran D.A.P."/>
            <person name="Shinohara A."/>
            <person name="Yoshida Y."/>
            <person name="Fujiwara M."/>
            <person name="Mori M."/>
            <person name="Tomita M."/>
            <person name="Arakawa K."/>
        </authorList>
    </citation>
    <scope>NUCLEOTIDE SEQUENCE [LARGE SCALE GENOMIC DNA]</scope>
</reference>
<dbReference type="EMBL" id="BGPR01137153">
    <property type="protein sequence ID" value="GBN59464.1"/>
    <property type="molecule type" value="Genomic_DNA"/>
</dbReference>
<organism evidence="2 5">
    <name type="scientific">Araneus ventricosus</name>
    <name type="common">Orbweaver spider</name>
    <name type="synonym">Epeira ventricosa</name>
    <dbReference type="NCBI Taxonomy" id="182803"/>
    <lineage>
        <taxon>Eukaryota</taxon>
        <taxon>Metazoa</taxon>
        <taxon>Ecdysozoa</taxon>
        <taxon>Arthropoda</taxon>
        <taxon>Chelicerata</taxon>
        <taxon>Arachnida</taxon>
        <taxon>Araneae</taxon>
        <taxon>Araneomorphae</taxon>
        <taxon>Entelegynae</taxon>
        <taxon>Araneoidea</taxon>
        <taxon>Araneidae</taxon>
        <taxon>Araneus</taxon>
    </lineage>
</organism>
<gene>
    <name evidence="2" type="ORF">AVEN_161822_1</name>
    <name evidence="3" type="ORF">AVEN_175680_1</name>
    <name evidence="4" type="ORF">AVEN_212953_1</name>
    <name evidence="1" type="ORF">AVEN_231726_1</name>
</gene>
<evidence type="ECO:0000313" key="1">
    <source>
        <dbReference type="EMBL" id="GBN59395.1"/>
    </source>
</evidence>
<evidence type="ECO:0000313" key="4">
    <source>
        <dbReference type="EMBL" id="GBN59472.1"/>
    </source>
</evidence>
<accession>A0A4Y2Q7C3</accession>